<evidence type="ECO:0000313" key="1">
    <source>
        <dbReference type="EMBL" id="JAE14212.1"/>
    </source>
</evidence>
<organism evidence="1">
    <name type="scientific">Arundo donax</name>
    <name type="common">Giant reed</name>
    <name type="synonym">Donax arundinaceus</name>
    <dbReference type="NCBI Taxonomy" id="35708"/>
    <lineage>
        <taxon>Eukaryota</taxon>
        <taxon>Viridiplantae</taxon>
        <taxon>Streptophyta</taxon>
        <taxon>Embryophyta</taxon>
        <taxon>Tracheophyta</taxon>
        <taxon>Spermatophyta</taxon>
        <taxon>Magnoliopsida</taxon>
        <taxon>Liliopsida</taxon>
        <taxon>Poales</taxon>
        <taxon>Poaceae</taxon>
        <taxon>PACMAD clade</taxon>
        <taxon>Arundinoideae</taxon>
        <taxon>Arundineae</taxon>
        <taxon>Arundo</taxon>
    </lineage>
</organism>
<reference evidence="1" key="1">
    <citation type="submission" date="2014-09" db="EMBL/GenBank/DDBJ databases">
        <authorList>
            <person name="Magalhaes I.L.F."/>
            <person name="Oliveira U."/>
            <person name="Santos F.R."/>
            <person name="Vidigal T.H.D.A."/>
            <person name="Brescovit A.D."/>
            <person name="Santos A.J."/>
        </authorList>
    </citation>
    <scope>NUCLEOTIDE SEQUENCE</scope>
    <source>
        <tissue evidence="1">Shoot tissue taken approximately 20 cm above the soil surface</tissue>
    </source>
</reference>
<sequence>MSSFCGAKSSLPINFLSTNCLDFSSNWGYRLNIIIFTLIL</sequence>
<accession>A0A0A9FPJ1</accession>
<reference evidence="1" key="2">
    <citation type="journal article" date="2015" name="Data Brief">
        <title>Shoot transcriptome of the giant reed, Arundo donax.</title>
        <authorList>
            <person name="Barrero R.A."/>
            <person name="Guerrero F.D."/>
            <person name="Moolhuijzen P."/>
            <person name="Goolsby J.A."/>
            <person name="Tidwell J."/>
            <person name="Bellgard S.E."/>
            <person name="Bellgard M.I."/>
        </authorList>
    </citation>
    <scope>NUCLEOTIDE SEQUENCE</scope>
    <source>
        <tissue evidence="1">Shoot tissue taken approximately 20 cm above the soil surface</tissue>
    </source>
</reference>
<proteinExistence type="predicted"/>
<dbReference type="EMBL" id="GBRH01183684">
    <property type="protein sequence ID" value="JAE14212.1"/>
    <property type="molecule type" value="Transcribed_RNA"/>
</dbReference>
<protein>
    <submittedName>
        <fullName evidence="1">Uncharacterized protein</fullName>
    </submittedName>
</protein>
<name>A0A0A9FPJ1_ARUDO</name>
<dbReference type="AlphaFoldDB" id="A0A0A9FPJ1"/>